<dbReference type="InterPro" id="IPR019810">
    <property type="entry name" value="Citrate_synthase_AS"/>
</dbReference>
<dbReference type="Gene3D" id="1.10.230.10">
    <property type="entry name" value="Cytochrome P450-Terp, domain 2"/>
    <property type="match status" value="1"/>
</dbReference>
<organism evidence="4 5">
    <name type="scientific">Theileria equi strain WA</name>
    <dbReference type="NCBI Taxonomy" id="1537102"/>
    <lineage>
        <taxon>Eukaryota</taxon>
        <taxon>Sar</taxon>
        <taxon>Alveolata</taxon>
        <taxon>Apicomplexa</taxon>
        <taxon>Aconoidasida</taxon>
        <taxon>Piroplasmida</taxon>
        <taxon>Theileriidae</taxon>
        <taxon>Theileria</taxon>
    </lineage>
</organism>
<keyword evidence="2 3" id="KW-0808">Transferase</keyword>
<dbReference type="InterPro" id="IPR016143">
    <property type="entry name" value="Citrate_synth-like_sm_a-sub"/>
</dbReference>
<reference evidence="4 5" key="1">
    <citation type="journal article" date="2012" name="BMC Genomics">
        <title>Comparative genomic analysis and phylogenetic position of Theileria equi.</title>
        <authorList>
            <person name="Kappmeyer L.S."/>
            <person name="Thiagarajan M."/>
            <person name="Herndon D.R."/>
            <person name="Ramsay J.D."/>
            <person name="Caler E."/>
            <person name="Djikeng A."/>
            <person name="Gillespie J.J."/>
            <person name="Lau A.O."/>
            <person name="Roalson E.H."/>
            <person name="Silva J.C."/>
            <person name="Silva M.G."/>
            <person name="Suarez C.E."/>
            <person name="Ueti M.W."/>
            <person name="Nene V.M."/>
            <person name="Mealey R.H."/>
            <person name="Knowles D.P."/>
            <person name="Brayton K.A."/>
        </authorList>
    </citation>
    <scope>NUCLEOTIDE SEQUENCE [LARGE SCALE GENOMIC DNA]</scope>
    <source>
        <strain evidence="4 5">WA</strain>
    </source>
</reference>
<dbReference type="InterPro" id="IPR036969">
    <property type="entry name" value="Citrate_synthase_sf"/>
</dbReference>
<dbReference type="InterPro" id="IPR002020">
    <property type="entry name" value="Citrate_synthase"/>
</dbReference>
<evidence type="ECO:0000256" key="2">
    <source>
        <dbReference type="ARBA" id="ARBA00022679"/>
    </source>
</evidence>
<dbReference type="AlphaFoldDB" id="L0AVK3"/>
<dbReference type="GO" id="GO:0046912">
    <property type="term" value="F:acyltransferase activity, acyl groups converted into alkyl on transfer"/>
    <property type="evidence" value="ECO:0007669"/>
    <property type="project" value="InterPro"/>
</dbReference>
<dbReference type="KEGG" id="beq:BEWA_024910"/>
<proteinExistence type="inferred from homology"/>
<dbReference type="RefSeq" id="XP_004829308.1">
    <property type="nucleotide sequence ID" value="XM_004829251.1"/>
</dbReference>
<name>L0AVK3_THEEQ</name>
<evidence type="ECO:0000256" key="3">
    <source>
        <dbReference type="RuleBase" id="RU000441"/>
    </source>
</evidence>
<dbReference type="STRING" id="1537102.L0AVK3"/>
<keyword evidence="4" id="KW-0012">Acyltransferase</keyword>
<dbReference type="GO" id="GO:0006099">
    <property type="term" value="P:tricarboxylic acid cycle"/>
    <property type="evidence" value="ECO:0007669"/>
    <property type="project" value="TreeGrafter"/>
</dbReference>
<dbReference type="GO" id="GO:0005759">
    <property type="term" value="C:mitochondrial matrix"/>
    <property type="evidence" value="ECO:0007669"/>
    <property type="project" value="TreeGrafter"/>
</dbReference>
<dbReference type="Gene3D" id="1.10.580.10">
    <property type="entry name" value="Citrate Synthase, domain 1"/>
    <property type="match status" value="1"/>
</dbReference>
<keyword evidence="5" id="KW-1185">Reference proteome</keyword>
<dbReference type="eggNOG" id="KOG2617">
    <property type="taxonomic scope" value="Eukaryota"/>
</dbReference>
<dbReference type="PANTHER" id="PTHR11739:SF8">
    <property type="entry name" value="CITRATE SYNTHASE, MITOCHONDRIAL"/>
    <property type="match status" value="1"/>
</dbReference>
<dbReference type="Proteomes" id="UP000031512">
    <property type="component" value="Chromosome 1"/>
</dbReference>
<dbReference type="VEuPathDB" id="PiroplasmaDB:BEWA_024910"/>
<dbReference type="OrthoDB" id="8017587at2759"/>
<evidence type="ECO:0000313" key="4">
    <source>
        <dbReference type="EMBL" id="AFZ79642.1"/>
    </source>
</evidence>
<protein>
    <recommendedName>
        <fullName evidence="3">Citrate synthase</fullName>
    </recommendedName>
</protein>
<dbReference type="GO" id="GO:0005975">
    <property type="term" value="P:carbohydrate metabolic process"/>
    <property type="evidence" value="ECO:0007669"/>
    <property type="project" value="TreeGrafter"/>
</dbReference>
<sequence length="638" mass="71197">MVILKSICSFSKYSKKNDDILGPMFNDYRVSEFTTMLSRGSKPIDEASKGSLDLLASSFRTQKSLNSYSSHFPSREASCGVSTSRRAQTVSVSQILRRPINLLDDTTKMVSFTRDDNYPEIAKKTTITASFENQARSDGTLSSRPMFNMPKGNRYRNFVKLGGLTSLIMEEDISRGVRCMSIKASPLAERKYSPIFEHLCSKIEKLLELKSEQVMNIRKNYGNTSLGDLTVSCLFSGLKDAVGMVTETSELDPKTGIRIRTHTIDSMLKSLPSKNPGSGCPYSEAVLWLLLTNEVPTLQEVKELSLELCRRSEIPDHVFKVIDAFPPGSHPMTQFISAVSALQTESVFREAYFNRTYNKDTCWKLILDDSLDLLAKNLIVVGYIYRRCFIDPNTKGSDMKFDPELDYGSNLAKFLGHDSELFGDVMRLYVALHSDHEGGNVSAHASHLVGSALADPYFCFSAALCGLSGPLHGMANQECLFWIQNMLKELKGQEITVDTVTKFAQDTLARKQVIPGYGHAVLKITDPRHSAFMDFALRNFPDDPLVKLLDICLQAIPKVLEATGKVRNPNPNVDCSTGVILHHFNINHPEIFTALFGLSRAFGILSQLVWARALKYPIERPKSLTLDSLEKLCASLQK</sequence>
<dbReference type="Pfam" id="PF00285">
    <property type="entry name" value="Citrate_synt"/>
    <property type="match status" value="1"/>
</dbReference>
<dbReference type="SUPFAM" id="SSF48256">
    <property type="entry name" value="Citrate synthase"/>
    <property type="match status" value="1"/>
</dbReference>
<dbReference type="InterPro" id="IPR016142">
    <property type="entry name" value="Citrate_synth-like_lrg_a-sub"/>
</dbReference>
<dbReference type="PROSITE" id="PS00480">
    <property type="entry name" value="CITRATE_SYNTHASE"/>
    <property type="match status" value="1"/>
</dbReference>
<dbReference type="PRINTS" id="PR00143">
    <property type="entry name" value="CITRTSNTHASE"/>
</dbReference>
<accession>L0AVK3</accession>
<comment type="similarity">
    <text evidence="1 3">Belongs to the citrate synthase family.</text>
</comment>
<evidence type="ECO:0000256" key="1">
    <source>
        <dbReference type="ARBA" id="ARBA00010566"/>
    </source>
</evidence>
<dbReference type="PANTHER" id="PTHR11739">
    <property type="entry name" value="CITRATE SYNTHASE"/>
    <property type="match status" value="1"/>
</dbReference>
<gene>
    <name evidence="4" type="ORF">BEWA_024910</name>
</gene>
<dbReference type="GeneID" id="15807337"/>
<dbReference type="EMBL" id="CP001669">
    <property type="protein sequence ID" value="AFZ79642.1"/>
    <property type="molecule type" value="Genomic_DNA"/>
</dbReference>
<evidence type="ECO:0000313" key="5">
    <source>
        <dbReference type="Proteomes" id="UP000031512"/>
    </source>
</evidence>
<dbReference type="NCBIfam" id="NF007128">
    <property type="entry name" value="PRK09569.1"/>
    <property type="match status" value="1"/>
</dbReference>